<accession>A0ABR2XLV3</accession>
<dbReference type="Proteomes" id="UP001465668">
    <property type="component" value="Unassembled WGS sequence"/>
</dbReference>
<organism evidence="1 2">
    <name type="scientific">Seiridium cardinale</name>
    <dbReference type="NCBI Taxonomy" id="138064"/>
    <lineage>
        <taxon>Eukaryota</taxon>
        <taxon>Fungi</taxon>
        <taxon>Dikarya</taxon>
        <taxon>Ascomycota</taxon>
        <taxon>Pezizomycotina</taxon>
        <taxon>Sordariomycetes</taxon>
        <taxon>Xylariomycetidae</taxon>
        <taxon>Amphisphaeriales</taxon>
        <taxon>Sporocadaceae</taxon>
        <taxon>Seiridium</taxon>
    </lineage>
</organism>
<reference evidence="1 2" key="1">
    <citation type="submission" date="2024-02" db="EMBL/GenBank/DDBJ databases">
        <title>First draft genome assembly of two strains of Seiridium cardinale.</title>
        <authorList>
            <person name="Emiliani G."/>
            <person name="Scali E."/>
        </authorList>
    </citation>
    <scope>NUCLEOTIDE SEQUENCE [LARGE SCALE GENOMIC DNA]</scope>
    <source>
        <strain evidence="1 2">BM-138-000479</strain>
    </source>
</reference>
<protein>
    <submittedName>
        <fullName evidence="1">Transcription factor domain-containing protein</fullName>
    </submittedName>
</protein>
<proteinExistence type="predicted"/>
<sequence>MAKLHRVCKVVHQVAVLYIETEAREEEDPDMSMIESDFDLYLSQLGFIAPQHYPGNGTAPGGESGLANVPPVHPTAHLGDWFSGNMHIMELMEEEPLELSLGPWPPTGPS</sequence>
<evidence type="ECO:0000313" key="2">
    <source>
        <dbReference type="Proteomes" id="UP001465668"/>
    </source>
</evidence>
<name>A0ABR2XLV3_9PEZI</name>
<gene>
    <name evidence="1" type="ORF">SCAR479_08695</name>
</gene>
<evidence type="ECO:0000313" key="1">
    <source>
        <dbReference type="EMBL" id="KAK9774610.1"/>
    </source>
</evidence>
<keyword evidence="2" id="KW-1185">Reference proteome</keyword>
<dbReference type="EMBL" id="JARVKM010000040">
    <property type="protein sequence ID" value="KAK9774610.1"/>
    <property type="molecule type" value="Genomic_DNA"/>
</dbReference>
<comment type="caution">
    <text evidence="1">The sequence shown here is derived from an EMBL/GenBank/DDBJ whole genome shotgun (WGS) entry which is preliminary data.</text>
</comment>